<evidence type="ECO:0000256" key="4">
    <source>
        <dbReference type="ARBA" id="ARBA00012268"/>
    </source>
</evidence>
<evidence type="ECO:0000256" key="14">
    <source>
        <dbReference type="PIRNR" id="PIRNR006337"/>
    </source>
</evidence>
<evidence type="ECO:0000256" key="17">
    <source>
        <dbReference type="PIRSR" id="PIRSR006337-3"/>
    </source>
</evidence>
<keyword evidence="7 14" id="KW-0378">Hydrolase</keyword>
<evidence type="ECO:0000256" key="15">
    <source>
        <dbReference type="PIRSR" id="PIRSR006337-1"/>
    </source>
</evidence>
<feature type="active site" description="Proton donor" evidence="15">
    <location>
        <position position="297"/>
    </location>
</feature>
<feature type="active site" description="Nucleophile" evidence="15">
    <location>
        <position position="260"/>
    </location>
</feature>
<dbReference type="PANTHER" id="PTHR43651:SF11">
    <property type="entry name" value="MALTO-OLIGOSYLTREHALOSE TREHALOHYDROLASE"/>
    <property type="match status" value="1"/>
</dbReference>
<dbReference type="GO" id="GO:0005992">
    <property type="term" value="P:trehalose biosynthetic process"/>
    <property type="evidence" value="ECO:0007669"/>
    <property type="project" value="UniProtKB-UniRule"/>
</dbReference>
<gene>
    <name evidence="20" type="primary">treZ</name>
    <name evidence="20" type="ORF">HZZ10_17115</name>
</gene>
<keyword evidence="8" id="KW-0119">Carbohydrate metabolism</keyword>
<dbReference type="InterPro" id="IPR013783">
    <property type="entry name" value="Ig-like_fold"/>
</dbReference>
<feature type="region of interest" description="Disordered" evidence="18">
    <location>
        <begin position="300"/>
        <end position="329"/>
    </location>
</feature>
<dbReference type="Pfam" id="PF00128">
    <property type="entry name" value="Alpha-amylase"/>
    <property type="match status" value="1"/>
</dbReference>
<evidence type="ECO:0000256" key="8">
    <source>
        <dbReference type="ARBA" id="ARBA00023277"/>
    </source>
</evidence>
<dbReference type="SMART" id="SM00642">
    <property type="entry name" value="Aamy"/>
    <property type="match status" value="1"/>
</dbReference>
<evidence type="ECO:0000259" key="19">
    <source>
        <dbReference type="SMART" id="SM00642"/>
    </source>
</evidence>
<dbReference type="AlphaFoldDB" id="A0A853F2I4"/>
<evidence type="ECO:0000256" key="1">
    <source>
        <dbReference type="ARBA" id="ARBA00004496"/>
    </source>
</evidence>
<dbReference type="CDD" id="cd11325">
    <property type="entry name" value="AmyAc_GTHase"/>
    <property type="match status" value="1"/>
</dbReference>
<dbReference type="NCBIfam" id="TIGR02402">
    <property type="entry name" value="trehalose_TreZ"/>
    <property type="match status" value="1"/>
</dbReference>
<dbReference type="CDD" id="cd02853">
    <property type="entry name" value="E_set_MTHase_like_N"/>
    <property type="match status" value="1"/>
</dbReference>
<evidence type="ECO:0000256" key="5">
    <source>
        <dbReference type="ARBA" id="ARBA00015938"/>
    </source>
</evidence>
<evidence type="ECO:0000256" key="18">
    <source>
        <dbReference type="SAM" id="MobiDB-lite"/>
    </source>
</evidence>
<feature type="site" description="Transition state stabilizer" evidence="17">
    <location>
        <position position="411"/>
    </location>
</feature>
<comment type="pathway">
    <text evidence="2 14">Glycan biosynthesis; trehalose biosynthesis.</text>
</comment>
<dbReference type="EMBL" id="JACBYE010000062">
    <property type="protein sequence ID" value="NYS95238.1"/>
    <property type="molecule type" value="Genomic_DNA"/>
</dbReference>
<dbReference type="InterPro" id="IPR044901">
    <property type="entry name" value="Trehalose_TreZ_E-set_sf"/>
</dbReference>
<proteinExistence type="inferred from homology"/>
<evidence type="ECO:0000256" key="2">
    <source>
        <dbReference type="ARBA" id="ARBA00005199"/>
    </source>
</evidence>
<dbReference type="GO" id="GO:0033942">
    <property type="term" value="F:4-alpha-D-(1-&gt;4)-alpha-D-glucanotrehalose trehalohydrolase activity"/>
    <property type="evidence" value="ECO:0007669"/>
    <property type="project" value="UniProtKB-EC"/>
</dbReference>
<dbReference type="InterPro" id="IPR006047">
    <property type="entry name" value="GH13_cat_dom"/>
</dbReference>
<evidence type="ECO:0000256" key="9">
    <source>
        <dbReference type="ARBA" id="ARBA00023295"/>
    </source>
</evidence>
<evidence type="ECO:0000256" key="13">
    <source>
        <dbReference type="NCBIfam" id="TIGR02402"/>
    </source>
</evidence>
<dbReference type="RefSeq" id="WP_179914449.1">
    <property type="nucleotide sequence ID" value="NZ_JACBYE010000062.1"/>
</dbReference>
<sequence length="639" mass="67953">MSTRTTFAVWAPEAERVDLVRVAPDRQDFSSADEVSPLLPDPARGSGWWSSTEGAHDGDLYGFSVDGGPARPDPRSMRQPFGVHGPSQVFDAAAHVWTDQSWAGRQVGGSVVYELHLGTFTPEGTLDAAISRLGHLAELGVDLVELMPVAAFDGAHGWGYDGVHLFAVHEPYGGPAALQRFVDASHAAGMGVVLDVVYNHLGPSGNYTATFGPYFTDDHSTPWGAGLHLDGDGSHEVRRWVIDNALRWFRDFHLDGLRLDAVHALVDDSERHLLAELSDETAALAQALGRPLGLIAESDENDPATVAPTGGAGAAGADGAAGTGSGAVATRPKGMTAQWADDVHHAIHALLTGERHGYYVDFGSPEVLRTTLTEVFLHAGTFSTFRGETWGHKVPGDVDGHSFVVFSTDHDQVGNRALGDRPGRPAHRGSGEVDLDLLAASAAIVLTSAYTPMLFMGEEWGATTPWQFFTDFTDPELGRLVTEGRTREFSGHDWSGIYGDDVSVPDPQDRATFDGSKIRWDETTAPGHSALLEWHRVLIALRRSEPDLASGDRSQIEVTWAGTAAEDGTPAVLALRHGSVLTVLNLSDQEQEHALDRAGAGDGVGASSAGPEVLAGWKEPVLTAGSLRLAAGAVAVVRV</sequence>
<evidence type="ECO:0000256" key="7">
    <source>
        <dbReference type="ARBA" id="ARBA00022801"/>
    </source>
</evidence>
<feature type="binding site" evidence="16">
    <location>
        <begin position="341"/>
        <end position="345"/>
    </location>
    <ligand>
        <name>substrate</name>
    </ligand>
</feature>
<feature type="compositionally biased region" description="Gly residues" evidence="18">
    <location>
        <begin position="310"/>
        <end position="325"/>
    </location>
</feature>
<comment type="subcellular location">
    <subcellularLocation>
        <location evidence="1 15">Cytoplasm</location>
    </subcellularLocation>
</comment>
<comment type="catalytic activity">
    <reaction evidence="12 14">
        <text>hydrolysis of (1-&gt;4)-alpha-D-glucosidic linkage in 4-alpha-D-[(1-&gt;4)-alpha-D-glucanosyl]n trehalose to yield trehalose and (1-&gt;4)-alpha-D-glucan.</text>
        <dbReference type="EC" id="3.2.1.141"/>
    </reaction>
</comment>
<evidence type="ECO:0000313" key="20">
    <source>
        <dbReference type="EMBL" id="NYS95238.1"/>
    </source>
</evidence>
<dbReference type="InterPro" id="IPR017853">
    <property type="entry name" value="GH"/>
</dbReference>
<keyword evidence="21" id="KW-1185">Reference proteome</keyword>
<reference evidence="20 21" key="1">
    <citation type="submission" date="2020-07" db="EMBL/GenBank/DDBJ databases">
        <title>MOT database genomes.</title>
        <authorList>
            <person name="Joseph S."/>
            <person name="Aduse-Opoku J."/>
            <person name="Hashim A."/>
            <person name="Wade W."/>
            <person name="Curtis M."/>
        </authorList>
    </citation>
    <scope>NUCLEOTIDE SEQUENCE [LARGE SCALE GENOMIC DNA]</scope>
    <source>
        <strain evidence="20 21">DSM 100099</strain>
    </source>
</reference>
<dbReference type="EC" id="3.2.1.141" evidence="4 13"/>
<dbReference type="PANTHER" id="PTHR43651">
    <property type="entry name" value="1,4-ALPHA-GLUCAN-BRANCHING ENZYME"/>
    <property type="match status" value="1"/>
</dbReference>
<organism evidence="20 21">
    <name type="scientific">Sanguibacter inulinus</name>
    <dbReference type="NCBI Taxonomy" id="60922"/>
    <lineage>
        <taxon>Bacteria</taxon>
        <taxon>Bacillati</taxon>
        <taxon>Actinomycetota</taxon>
        <taxon>Actinomycetes</taxon>
        <taxon>Micrococcales</taxon>
        <taxon>Sanguibacteraceae</taxon>
        <taxon>Sanguibacter</taxon>
    </lineage>
</organism>
<dbReference type="Gene3D" id="3.20.20.80">
    <property type="entry name" value="Glycosidases"/>
    <property type="match status" value="1"/>
</dbReference>
<dbReference type="Proteomes" id="UP000561011">
    <property type="component" value="Unassembled WGS sequence"/>
</dbReference>
<dbReference type="InterPro" id="IPR012768">
    <property type="entry name" value="Trehalose_TreZ"/>
</dbReference>
<dbReference type="UniPathway" id="UPA00299"/>
<dbReference type="Gene3D" id="2.60.40.10">
    <property type="entry name" value="Immunoglobulins"/>
    <property type="match status" value="1"/>
</dbReference>
<accession>A0A853F2I4</accession>
<name>A0A853F2I4_9MICO</name>
<dbReference type="SUPFAM" id="SSF81296">
    <property type="entry name" value="E set domains"/>
    <property type="match status" value="1"/>
</dbReference>
<dbReference type="InterPro" id="IPR014756">
    <property type="entry name" value="Ig_E-set"/>
</dbReference>
<comment type="similarity">
    <text evidence="3 14">Belongs to the glycosyl hydrolase 13 family.</text>
</comment>
<evidence type="ECO:0000313" key="21">
    <source>
        <dbReference type="Proteomes" id="UP000561011"/>
    </source>
</evidence>
<evidence type="ECO:0000256" key="10">
    <source>
        <dbReference type="ARBA" id="ARBA00032057"/>
    </source>
</evidence>
<evidence type="ECO:0000256" key="3">
    <source>
        <dbReference type="ARBA" id="ARBA00008061"/>
    </source>
</evidence>
<evidence type="ECO:0000256" key="11">
    <source>
        <dbReference type="ARBA" id="ARBA00033284"/>
    </source>
</evidence>
<protein>
    <recommendedName>
        <fullName evidence="5 13">Malto-oligosyltrehalose trehalohydrolase</fullName>
        <shortName evidence="14">MTHase</shortName>
        <ecNumber evidence="4 13">3.2.1.141</ecNumber>
    </recommendedName>
    <alternativeName>
        <fullName evidence="11 14">4-alpha-D-((1-&gt;4)-alpha-D-glucano)trehalose trehalohydrolase</fullName>
    </alternativeName>
    <alternativeName>
        <fullName evidence="10 14">Maltooligosyl trehalose trehalohydrolase</fullName>
    </alternativeName>
</protein>
<dbReference type="SUPFAM" id="SSF51445">
    <property type="entry name" value="(Trans)glycosidases"/>
    <property type="match status" value="1"/>
</dbReference>
<feature type="binding site" evidence="16">
    <location>
        <begin position="410"/>
        <end position="415"/>
    </location>
    <ligand>
        <name>substrate</name>
    </ligand>
</feature>
<comment type="caution">
    <text evidence="20">The sequence shown here is derived from an EMBL/GenBank/DDBJ whole genome shotgun (WGS) entry which is preliminary data.</text>
</comment>
<evidence type="ECO:0000256" key="6">
    <source>
        <dbReference type="ARBA" id="ARBA00022490"/>
    </source>
</evidence>
<keyword evidence="6" id="KW-0963">Cytoplasm</keyword>
<dbReference type="Gene3D" id="1.10.10.760">
    <property type="entry name" value="E-set domains of sugar-utilizing enzymes"/>
    <property type="match status" value="1"/>
</dbReference>
<evidence type="ECO:0000256" key="16">
    <source>
        <dbReference type="PIRSR" id="PIRSR006337-2"/>
    </source>
</evidence>
<keyword evidence="9 14" id="KW-0326">Glycosidase</keyword>
<feature type="domain" description="Glycosyl hydrolase family 13 catalytic" evidence="19">
    <location>
        <begin position="114"/>
        <end position="485"/>
    </location>
</feature>
<dbReference type="PIRSF" id="PIRSF006337">
    <property type="entry name" value="Trehalose_TreZ"/>
    <property type="match status" value="1"/>
</dbReference>
<evidence type="ECO:0000256" key="12">
    <source>
        <dbReference type="ARBA" id="ARBA00034013"/>
    </source>
</evidence>
<feature type="binding site" evidence="16">
    <location>
        <begin position="258"/>
        <end position="263"/>
    </location>
    <ligand>
        <name>substrate</name>
    </ligand>
</feature>
<dbReference type="GO" id="GO:0005737">
    <property type="term" value="C:cytoplasm"/>
    <property type="evidence" value="ECO:0007669"/>
    <property type="project" value="UniProtKB-SubCell"/>
</dbReference>